<feature type="compositionally biased region" description="Basic and acidic residues" evidence="1">
    <location>
        <begin position="267"/>
        <end position="277"/>
    </location>
</feature>
<dbReference type="AlphaFoldDB" id="A0A7V8FMW0"/>
<dbReference type="EMBL" id="WNDQ01000036">
    <property type="protein sequence ID" value="KAF1020370.1"/>
    <property type="molecule type" value="Genomic_DNA"/>
</dbReference>
<comment type="caution">
    <text evidence="2">The sequence shown here is derived from an EMBL/GenBank/DDBJ whole genome shotgun (WGS) entry which is preliminary data.</text>
</comment>
<evidence type="ECO:0000313" key="2">
    <source>
        <dbReference type="EMBL" id="KAF1020370.1"/>
    </source>
</evidence>
<dbReference type="GO" id="GO:0045490">
    <property type="term" value="P:pectin catabolic process"/>
    <property type="evidence" value="ECO:0007669"/>
    <property type="project" value="InterPro"/>
</dbReference>
<dbReference type="Proteomes" id="UP000461670">
    <property type="component" value="Unassembled WGS sequence"/>
</dbReference>
<evidence type="ECO:0000256" key="1">
    <source>
        <dbReference type="SAM" id="MobiDB-lite"/>
    </source>
</evidence>
<dbReference type="GO" id="GO:0042597">
    <property type="term" value="C:periplasmic space"/>
    <property type="evidence" value="ECO:0007669"/>
    <property type="project" value="InterPro"/>
</dbReference>
<protein>
    <submittedName>
        <fullName evidence="2">Pectate disaccharide-lyase</fullName>
    </submittedName>
</protein>
<feature type="region of interest" description="Disordered" evidence="1">
    <location>
        <begin position="254"/>
        <end position="286"/>
    </location>
</feature>
<dbReference type="InterPro" id="IPR010702">
    <property type="entry name" value="Pectate_lyase_2"/>
</dbReference>
<dbReference type="Pfam" id="PF06917">
    <property type="entry name" value="Pectate_lyase_2"/>
    <property type="match status" value="1"/>
</dbReference>
<dbReference type="SUPFAM" id="SSF48208">
    <property type="entry name" value="Six-hairpin glycosidases"/>
    <property type="match status" value="1"/>
</dbReference>
<evidence type="ECO:0000313" key="3">
    <source>
        <dbReference type="Proteomes" id="UP000461670"/>
    </source>
</evidence>
<organism evidence="2 3">
    <name type="scientific">Paracidovorax wautersii</name>
    <dbReference type="NCBI Taxonomy" id="1177982"/>
    <lineage>
        <taxon>Bacteria</taxon>
        <taxon>Pseudomonadati</taxon>
        <taxon>Pseudomonadota</taxon>
        <taxon>Betaproteobacteria</taxon>
        <taxon>Burkholderiales</taxon>
        <taxon>Comamonadaceae</taxon>
        <taxon>Paracidovorax</taxon>
    </lineage>
</organism>
<accession>A0A7V8FMW0</accession>
<dbReference type="InterPro" id="IPR008928">
    <property type="entry name" value="6-hairpin_glycosidase_sf"/>
</dbReference>
<name>A0A7V8FMW0_9BURK</name>
<dbReference type="Gene3D" id="1.50.10.20">
    <property type="match status" value="2"/>
</dbReference>
<gene>
    <name evidence="2" type="primary">pelW_1</name>
    <name evidence="2" type="ORF">GAK30_02514</name>
</gene>
<keyword evidence="2" id="KW-0456">Lyase</keyword>
<dbReference type="GO" id="GO:0016837">
    <property type="term" value="F:carbon-oxygen lyase activity, acting on polysaccharides"/>
    <property type="evidence" value="ECO:0007669"/>
    <property type="project" value="InterPro"/>
</dbReference>
<proteinExistence type="predicted"/>
<sequence length="286" mass="31831">MLLEGRTSTIYSQNALMQLQLAQDLGPDGADLRRWTLDGLKAFARYAYDETGNTFRPMLANGTDLSNYALRRDGYYGPKGTVFRPYAAGSEFLLSYARAFTLEPDAELWRAARGIALGQGLGDIGQAPGRAVHVDTHTRNSDPYAIFALIDLWRATQDRRYLDVAQTVADNIVRQHLHGGFFMKDARLQYAAIDDIDPYALLALEATLRKQPQAVAPFLNGSGFTEGAYRLPDGRVRVSTRDDELLALKLGQTLAPHGEPSDAPPGWRRDENRERVRSLFSSTPRP</sequence>
<reference evidence="3" key="1">
    <citation type="journal article" date="2020" name="MBio">
        <title>Horizontal gene transfer to a defensive symbiont with a reduced genome amongst a multipartite beetle microbiome.</title>
        <authorList>
            <person name="Waterworth S.C."/>
            <person name="Florez L.V."/>
            <person name="Rees E.R."/>
            <person name="Hertweck C."/>
            <person name="Kaltenpoth M."/>
            <person name="Kwan J.C."/>
        </authorList>
    </citation>
    <scope>NUCLEOTIDE SEQUENCE [LARGE SCALE GENOMIC DNA]</scope>
</reference>
<dbReference type="Gene3D" id="2.30.30.880">
    <property type="match status" value="1"/>
</dbReference>